<organism evidence="3 4">
    <name type="scientific">Trypanosoma theileri</name>
    <dbReference type="NCBI Taxonomy" id="67003"/>
    <lineage>
        <taxon>Eukaryota</taxon>
        <taxon>Discoba</taxon>
        <taxon>Euglenozoa</taxon>
        <taxon>Kinetoplastea</taxon>
        <taxon>Metakinetoplastina</taxon>
        <taxon>Trypanosomatida</taxon>
        <taxon>Trypanosomatidae</taxon>
        <taxon>Trypanosoma</taxon>
    </lineage>
</organism>
<feature type="region of interest" description="Disordered" evidence="1">
    <location>
        <begin position="128"/>
        <end position="306"/>
    </location>
</feature>
<evidence type="ECO:0000313" key="4">
    <source>
        <dbReference type="Proteomes" id="UP000192257"/>
    </source>
</evidence>
<protein>
    <recommendedName>
        <fullName evidence="5">Mucin TcMUCII</fullName>
    </recommendedName>
</protein>
<feature type="compositionally biased region" description="Low complexity" evidence="1">
    <location>
        <begin position="225"/>
        <end position="243"/>
    </location>
</feature>
<dbReference type="EMBL" id="NBCO01000096">
    <property type="protein sequence ID" value="ORC82223.1"/>
    <property type="molecule type" value="Genomic_DNA"/>
</dbReference>
<sequence>MVRCYLLCLLTFTLCCTCGVVLANDPAVSLAPEGGVHPTGSGERQETEEAALVDSGRGKGHELVQSAGDVHHEEKEKGDEEEEVPAAYPLPGVPPGDQPPLPAAPHPQPAASAELTNGSLSASAKVTIPAVRQNDQSRTDIEVRDLASTGATGPLKAGITQEEIKKLERTPALQSISTPEENSEVLQTSHPQTEETLPKATQENHEKNADNQSVSSGSTTTNDGAPTESSSSTTTEANATPSPQETVGNNESDNITAASGTASEGSGSTNNPTNADTTTTTTTTTTLPPQLTNNKKGDADSSSSISSSVWVRVPLLIVATLACILVC</sequence>
<feature type="compositionally biased region" description="Polar residues" evidence="1">
    <location>
        <begin position="244"/>
        <end position="255"/>
    </location>
</feature>
<evidence type="ECO:0008006" key="5">
    <source>
        <dbReference type="Google" id="ProtNLM"/>
    </source>
</evidence>
<reference evidence="3 4" key="1">
    <citation type="submission" date="2017-03" db="EMBL/GenBank/DDBJ databases">
        <title>An alternative strategy for trypanosome survival in the mammalian bloodstream revealed through genome and transcriptome analysis of the ubiquitous bovine parasite Trypanosoma (Megatrypanum) theileri.</title>
        <authorList>
            <person name="Kelly S."/>
            <person name="Ivens A."/>
            <person name="Mott A."/>
            <person name="O'Neill E."/>
            <person name="Emms D."/>
            <person name="Macleod O."/>
            <person name="Voorheis P."/>
            <person name="Matthews J."/>
            <person name="Matthews K."/>
            <person name="Carrington M."/>
        </authorList>
    </citation>
    <scope>NUCLEOTIDE SEQUENCE [LARGE SCALE GENOMIC DNA]</scope>
    <source>
        <strain evidence="3">Edinburgh</strain>
    </source>
</reference>
<feature type="compositionally biased region" description="Low complexity" evidence="1">
    <location>
        <begin position="256"/>
        <end position="294"/>
    </location>
</feature>
<comment type="caution">
    <text evidence="3">The sequence shown here is derived from an EMBL/GenBank/DDBJ whole genome shotgun (WGS) entry which is preliminary data.</text>
</comment>
<accession>A0A1X0NG72</accession>
<dbReference type="Proteomes" id="UP000192257">
    <property type="component" value="Unassembled WGS sequence"/>
</dbReference>
<feature type="chain" id="PRO_5010885253" description="Mucin TcMUCII" evidence="2">
    <location>
        <begin position="24"/>
        <end position="327"/>
    </location>
</feature>
<evidence type="ECO:0000313" key="3">
    <source>
        <dbReference type="EMBL" id="ORC82223.1"/>
    </source>
</evidence>
<dbReference type="GeneID" id="39991331"/>
<evidence type="ECO:0000256" key="2">
    <source>
        <dbReference type="SAM" id="SignalP"/>
    </source>
</evidence>
<dbReference type="VEuPathDB" id="TriTrypDB:TM35_000961020"/>
<feature type="compositionally biased region" description="Polar residues" evidence="1">
    <location>
        <begin position="172"/>
        <end position="191"/>
    </location>
</feature>
<name>A0A1X0NG72_9TRYP</name>
<dbReference type="RefSeq" id="XP_028877146.1">
    <property type="nucleotide sequence ID" value="XM_029031551.1"/>
</dbReference>
<keyword evidence="2" id="KW-0732">Signal</keyword>
<feature type="region of interest" description="Disordered" evidence="1">
    <location>
        <begin position="34"/>
        <end position="114"/>
    </location>
</feature>
<feature type="compositionally biased region" description="Basic and acidic residues" evidence="1">
    <location>
        <begin position="192"/>
        <end position="209"/>
    </location>
</feature>
<feature type="signal peptide" evidence="2">
    <location>
        <begin position="1"/>
        <end position="23"/>
    </location>
</feature>
<proteinExistence type="predicted"/>
<feature type="compositionally biased region" description="Basic and acidic residues" evidence="1">
    <location>
        <begin position="135"/>
        <end position="145"/>
    </location>
</feature>
<feature type="compositionally biased region" description="Pro residues" evidence="1">
    <location>
        <begin position="91"/>
        <end position="108"/>
    </location>
</feature>
<feature type="compositionally biased region" description="Basic and acidic residues" evidence="1">
    <location>
        <begin position="69"/>
        <end position="78"/>
    </location>
</feature>
<gene>
    <name evidence="3" type="ORF">TM35_000961020</name>
</gene>
<evidence type="ECO:0000256" key="1">
    <source>
        <dbReference type="SAM" id="MobiDB-lite"/>
    </source>
</evidence>
<keyword evidence="4" id="KW-1185">Reference proteome</keyword>
<dbReference type="AlphaFoldDB" id="A0A1X0NG72"/>
<feature type="compositionally biased region" description="Polar residues" evidence="1">
    <location>
        <begin position="210"/>
        <end position="224"/>
    </location>
</feature>